<feature type="domain" description="Carrier" evidence="4">
    <location>
        <begin position="82"/>
        <end position="157"/>
    </location>
</feature>
<evidence type="ECO:0000256" key="3">
    <source>
        <dbReference type="SAM" id="MobiDB-lite"/>
    </source>
</evidence>
<dbReference type="InterPro" id="IPR020806">
    <property type="entry name" value="PKS_PP-bd"/>
</dbReference>
<dbReference type="SMART" id="SM00823">
    <property type="entry name" value="PKS_PP"/>
    <property type="match status" value="1"/>
</dbReference>
<evidence type="ECO:0000256" key="1">
    <source>
        <dbReference type="ARBA" id="ARBA00022450"/>
    </source>
</evidence>
<feature type="region of interest" description="Disordered" evidence="3">
    <location>
        <begin position="46"/>
        <end position="87"/>
    </location>
</feature>
<evidence type="ECO:0000313" key="6">
    <source>
        <dbReference type="Proteomes" id="UP001382904"/>
    </source>
</evidence>
<keyword evidence="2" id="KW-0597">Phosphoprotein</keyword>
<dbReference type="EMBL" id="JBBKAM010000002">
    <property type="protein sequence ID" value="MEJ8641980.1"/>
    <property type="molecule type" value="Genomic_DNA"/>
</dbReference>
<dbReference type="InterPro" id="IPR006162">
    <property type="entry name" value="Ppantetheine_attach_site"/>
</dbReference>
<evidence type="ECO:0000313" key="5">
    <source>
        <dbReference type="EMBL" id="MEJ8641980.1"/>
    </source>
</evidence>
<keyword evidence="6" id="KW-1185">Reference proteome</keyword>
<dbReference type="PROSITE" id="PS50075">
    <property type="entry name" value="CARRIER"/>
    <property type="match status" value="1"/>
</dbReference>
<accession>A0ABU8U272</accession>
<name>A0ABU8U272_9ACTN</name>
<sequence length="267" mass="27576">MWRRSRPRRACGSSTPPWAATRPCCCRSGWTTRPWRASATGFRRSCAAWSGHPSGAPPGRSPRGDREAPRPAGRHAGPPPGVGRARPRTDHAAALLGHDGTDAVEPDRAFNEVGFDSLTAVGLRNKLTLVTGMKLPASMIFDYPNPRVLAGFLVSELAPAGAPEAAAAHAPDTGTGGGTSGAERFTDDRIRELMASIDPDALRGSGLLDRLLTLTGPAAVPAAGTPAEGADGAGTADVDALDTEALINMAIAGAGSDDATRDWDGEL</sequence>
<protein>
    <submittedName>
        <fullName evidence="5">Acyl carrier protein</fullName>
    </submittedName>
</protein>
<proteinExistence type="predicted"/>
<evidence type="ECO:0000259" key="4">
    <source>
        <dbReference type="PROSITE" id="PS50075"/>
    </source>
</evidence>
<dbReference type="SMART" id="SM01294">
    <property type="entry name" value="PKS_PP_betabranch"/>
    <property type="match status" value="1"/>
</dbReference>
<organism evidence="5 6">
    <name type="scientific">Streptomyces caledonius</name>
    <dbReference type="NCBI Taxonomy" id="3134107"/>
    <lineage>
        <taxon>Bacteria</taxon>
        <taxon>Bacillati</taxon>
        <taxon>Actinomycetota</taxon>
        <taxon>Actinomycetes</taxon>
        <taxon>Kitasatosporales</taxon>
        <taxon>Streptomycetaceae</taxon>
        <taxon>Streptomyces</taxon>
    </lineage>
</organism>
<comment type="caution">
    <text evidence="5">The sequence shown here is derived from an EMBL/GenBank/DDBJ whole genome shotgun (WGS) entry which is preliminary data.</text>
</comment>
<dbReference type="SUPFAM" id="SSF47336">
    <property type="entry name" value="ACP-like"/>
    <property type="match status" value="1"/>
</dbReference>
<gene>
    <name evidence="5" type="ORF">WKI68_11895</name>
</gene>
<feature type="compositionally biased region" description="Low complexity" evidence="3">
    <location>
        <begin position="164"/>
        <end position="173"/>
    </location>
</feature>
<feature type="region of interest" description="Disordered" evidence="3">
    <location>
        <begin position="164"/>
        <end position="184"/>
    </location>
</feature>
<dbReference type="Pfam" id="PF00550">
    <property type="entry name" value="PP-binding"/>
    <property type="match status" value="1"/>
</dbReference>
<keyword evidence="1" id="KW-0596">Phosphopantetheine</keyword>
<reference evidence="5 6" key="1">
    <citation type="submission" date="2024-03" db="EMBL/GenBank/DDBJ databases">
        <title>Novel Streptomyces species of biotechnological and ecological value are a feature of Machair soil.</title>
        <authorList>
            <person name="Prole J.R."/>
            <person name="Goodfellow M."/>
            <person name="Allenby N."/>
            <person name="Ward A.C."/>
        </authorList>
    </citation>
    <scope>NUCLEOTIDE SEQUENCE [LARGE SCALE GENOMIC DNA]</scope>
    <source>
        <strain evidence="5 6">MS1.HAVA.3</strain>
    </source>
</reference>
<dbReference type="InterPro" id="IPR036736">
    <property type="entry name" value="ACP-like_sf"/>
</dbReference>
<dbReference type="InterPro" id="IPR009081">
    <property type="entry name" value="PP-bd_ACP"/>
</dbReference>
<dbReference type="PROSITE" id="PS00012">
    <property type="entry name" value="PHOSPHOPANTETHEINE"/>
    <property type="match status" value="1"/>
</dbReference>
<evidence type="ECO:0000256" key="2">
    <source>
        <dbReference type="ARBA" id="ARBA00022553"/>
    </source>
</evidence>
<dbReference type="Gene3D" id="1.10.1200.10">
    <property type="entry name" value="ACP-like"/>
    <property type="match status" value="1"/>
</dbReference>
<dbReference type="Proteomes" id="UP001382904">
    <property type="component" value="Unassembled WGS sequence"/>
</dbReference>